<reference evidence="2" key="2">
    <citation type="submission" date="2020-09" db="EMBL/GenBank/DDBJ databases">
        <authorList>
            <person name="Sun Q."/>
            <person name="Ohkuma M."/>
        </authorList>
    </citation>
    <scope>NUCLEOTIDE SEQUENCE</scope>
    <source>
        <strain evidence="2">JCM 19831</strain>
    </source>
</reference>
<dbReference type="EMBL" id="BMPI01000005">
    <property type="protein sequence ID" value="GGM14544.1"/>
    <property type="molecule type" value="Genomic_DNA"/>
</dbReference>
<proteinExistence type="predicted"/>
<dbReference type="InterPro" id="IPR013096">
    <property type="entry name" value="Cupin_2"/>
</dbReference>
<evidence type="ECO:0000313" key="2">
    <source>
        <dbReference type="EMBL" id="GGM14544.1"/>
    </source>
</evidence>
<sequence>MRSPLPGAVGISKLSVYDTTAPDGLVGGTPHLHLTCSEGYVVLAGAGHVQTLATSGYAETPLRPGTVAWFPPGTIHRLVNEGGLEIVVIMQNSGLPEAGDAVMTFPPASLVDAGAYQAAATLPGGDIAAAYRRRDLAVTGFLALRDGGPAALAEFHAAAARLVAPKLPEWRKRWADGALRAAAATGRQLDALERGDHSHLADGGIEVRPEPSEHGRHGMCGLLDTYHV</sequence>
<comment type="caution">
    <text evidence="2">The sequence shown here is derived from an EMBL/GenBank/DDBJ whole genome shotgun (WGS) entry which is preliminary data.</text>
</comment>
<gene>
    <name evidence="2" type="ORF">GCM10007977_014550</name>
</gene>
<evidence type="ECO:0000259" key="1">
    <source>
        <dbReference type="Pfam" id="PF07883"/>
    </source>
</evidence>
<name>A0A917WLX3_9ACTN</name>
<accession>A0A917WLX3</accession>
<dbReference type="InterPro" id="IPR014710">
    <property type="entry name" value="RmlC-like_jellyroll"/>
</dbReference>
<dbReference type="RefSeq" id="WP_190248922.1">
    <property type="nucleotide sequence ID" value="NZ_BMPI01000005.1"/>
</dbReference>
<dbReference type="InterPro" id="IPR011051">
    <property type="entry name" value="RmlC_Cupin_sf"/>
</dbReference>
<organism evidence="2 3">
    <name type="scientific">Dactylosporangium sucinum</name>
    <dbReference type="NCBI Taxonomy" id="1424081"/>
    <lineage>
        <taxon>Bacteria</taxon>
        <taxon>Bacillati</taxon>
        <taxon>Actinomycetota</taxon>
        <taxon>Actinomycetes</taxon>
        <taxon>Micromonosporales</taxon>
        <taxon>Micromonosporaceae</taxon>
        <taxon>Dactylosporangium</taxon>
    </lineage>
</organism>
<feature type="domain" description="Cupin type-2" evidence="1">
    <location>
        <begin position="27"/>
        <end position="89"/>
    </location>
</feature>
<dbReference type="Gene3D" id="2.60.120.10">
    <property type="entry name" value="Jelly Rolls"/>
    <property type="match status" value="1"/>
</dbReference>
<evidence type="ECO:0000313" key="3">
    <source>
        <dbReference type="Proteomes" id="UP000642070"/>
    </source>
</evidence>
<dbReference type="SUPFAM" id="SSF51182">
    <property type="entry name" value="RmlC-like cupins"/>
    <property type="match status" value="1"/>
</dbReference>
<dbReference type="Proteomes" id="UP000642070">
    <property type="component" value="Unassembled WGS sequence"/>
</dbReference>
<keyword evidence="3" id="KW-1185">Reference proteome</keyword>
<dbReference type="CDD" id="cd02208">
    <property type="entry name" value="cupin_RmlC-like"/>
    <property type="match status" value="1"/>
</dbReference>
<dbReference type="AlphaFoldDB" id="A0A917WLX3"/>
<dbReference type="Pfam" id="PF07883">
    <property type="entry name" value="Cupin_2"/>
    <property type="match status" value="1"/>
</dbReference>
<reference evidence="2" key="1">
    <citation type="journal article" date="2014" name="Int. J. Syst. Evol. Microbiol.">
        <title>Complete genome sequence of Corynebacterium casei LMG S-19264T (=DSM 44701T), isolated from a smear-ripened cheese.</title>
        <authorList>
            <consortium name="US DOE Joint Genome Institute (JGI-PGF)"/>
            <person name="Walter F."/>
            <person name="Albersmeier A."/>
            <person name="Kalinowski J."/>
            <person name="Ruckert C."/>
        </authorList>
    </citation>
    <scope>NUCLEOTIDE SEQUENCE</scope>
    <source>
        <strain evidence="2">JCM 19831</strain>
    </source>
</reference>
<protein>
    <recommendedName>
        <fullName evidence="1">Cupin type-2 domain-containing protein</fullName>
    </recommendedName>
</protein>